<evidence type="ECO:0000259" key="1">
    <source>
        <dbReference type="PROSITE" id="PS50075"/>
    </source>
</evidence>
<name>A0A9D9HDJ8_9BACT</name>
<dbReference type="EMBL" id="JADIMR010000067">
    <property type="protein sequence ID" value="MBO8446969.1"/>
    <property type="molecule type" value="Genomic_DNA"/>
</dbReference>
<dbReference type="PROSITE" id="PS50075">
    <property type="entry name" value="CARRIER"/>
    <property type="match status" value="1"/>
</dbReference>
<reference evidence="2" key="2">
    <citation type="journal article" date="2021" name="PeerJ">
        <title>Extensive microbial diversity within the chicken gut microbiome revealed by metagenomics and culture.</title>
        <authorList>
            <person name="Gilroy R."/>
            <person name="Ravi A."/>
            <person name="Getino M."/>
            <person name="Pursley I."/>
            <person name="Horton D.L."/>
            <person name="Alikhan N.F."/>
            <person name="Baker D."/>
            <person name="Gharbi K."/>
            <person name="Hall N."/>
            <person name="Watson M."/>
            <person name="Adriaenssens E.M."/>
            <person name="Foster-Nyarko E."/>
            <person name="Jarju S."/>
            <person name="Secka A."/>
            <person name="Antonio M."/>
            <person name="Oren A."/>
            <person name="Chaudhuri R.R."/>
            <person name="La Ragione R."/>
            <person name="Hildebrand F."/>
            <person name="Pallen M.J."/>
        </authorList>
    </citation>
    <scope>NUCLEOTIDE SEQUENCE</scope>
    <source>
        <strain evidence="2">D3-1215</strain>
    </source>
</reference>
<comment type="caution">
    <text evidence="2">The sequence shown here is derived from an EMBL/GenBank/DDBJ whole genome shotgun (WGS) entry which is preliminary data.</text>
</comment>
<sequence length="87" mass="9927">MAEQEIKTQIKEKIIKALNLEDFKPEDIDNEEPLFGEGLGLDSVDALEIILMLERDYGIKFETAVEAKPYLKNIDTMAELIEEKNGK</sequence>
<dbReference type="SUPFAM" id="SSF47336">
    <property type="entry name" value="ACP-like"/>
    <property type="match status" value="1"/>
</dbReference>
<accession>A0A9D9HDJ8</accession>
<gene>
    <name evidence="2" type="ORF">IAC32_04395</name>
</gene>
<evidence type="ECO:0000313" key="3">
    <source>
        <dbReference type="Proteomes" id="UP000823637"/>
    </source>
</evidence>
<evidence type="ECO:0000313" key="2">
    <source>
        <dbReference type="EMBL" id="MBO8446969.1"/>
    </source>
</evidence>
<organism evidence="2 3">
    <name type="scientific">Candidatus Enterocola intestinipullorum</name>
    <dbReference type="NCBI Taxonomy" id="2840783"/>
    <lineage>
        <taxon>Bacteria</taxon>
        <taxon>Pseudomonadati</taxon>
        <taxon>Bacteroidota</taxon>
        <taxon>Bacteroidia</taxon>
        <taxon>Bacteroidales</taxon>
        <taxon>Candidatus Enterocola</taxon>
    </lineage>
</organism>
<dbReference type="Proteomes" id="UP000823637">
    <property type="component" value="Unassembled WGS sequence"/>
</dbReference>
<proteinExistence type="predicted"/>
<dbReference type="InterPro" id="IPR036736">
    <property type="entry name" value="ACP-like_sf"/>
</dbReference>
<dbReference type="Gene3D" id="1.10.1200.10">
    <property type="entry name" value="ACP-like"/>
    <property type="match status" value="1"/>
</dbReference>
<dbReference type="AlphaFoldDB" id="A0A9D9HDJ8"/>
<feature type="domain" description="Carrier" evidence="1">
    <location>
        <begin position="1"/>
        <end position="85"/>
    </location>
</feature>
<protein>
    <submittedName>
        <fullName evidence="2">Acyl carrier protein</fullName>
    </submittedName>
</protein>
<dbReference type="Pfam" id="PF00550">
    <property type="entry name" value="PP-binding"/>
    <property type="match status" value="1"/>
</dbReference>
<dbReference type="InterPro" id="IPR009081">
    <property type="entry name" value="PP-bd_ACP"/>
</dbReference>
<reference evidence="2" key="1">
    <citation type="submission" date="2020-10" db="EMBL/GenBank/DDBJ databases">
        <authorList>
            <person name="Gilroy R."/>
        </authorList>
    </citation>
    <scope>NUCLEOTIDE SEQUENCE</scope>
    <source>
        <strain evidence="2">D3-1215</strain>
    </source>
</reference>